<proteinExistence type="predicted"/>
<dbReference type="Proteomes" id="UP000642070">
    <property type="component" value="Unassembled WGS sequence"/>
</dbReference>
<gene>
    <name evidence="2" type="ORF">GCM10007977_015120</name>
</gene>
<organism evidence="2 3">
    <name type="scientific">Dactylosporangium sucinum</name>
    <dbReference type="NCBI Taxonomy" id="1424081"/>
    <lineage>
        <taxon>Bacteria</taxon>
        <taxon>Bacillati</taxon>
        <taxon>Actinomycetota</taxon>
        <taxon>Actinomycetes</taxon>
        <taxon>Micromonosporales</taxon>
        <taxon>Micromonosporaceae</taxon>
        <taxon>Dactylosporangium</taxon>
    </lineage>
</organism>
<evidence type="ECO:0000256" key="1">
    <source>
        <dbReference type="SAM" id="Coils"/>
    </source>
</evidence>
<feature type="coiled-coil region" evidence="1">
    <location>
        <begin position="276"/>
        <end position="306"/>
    </location>
</feature>
<sequence length="388" mass="43182">MSEYQYYEFVAIDRQLTAAEQGELRAVSTRGRISASSFVNDYQWGDLKADPRQWMERYFDAHLYLANWGTRRIALRLPVQLLDPDLAATYCVGHSASSWATDEHVILDLYSRDEDGDEEWWDDEAALASIVPVRAELAAGDNRLLYLAWLLCVQDRELDEDELEPAVPPGLAELSGPLRSLADFLRLDQDLLDTAARASAPLTTKAPSAAALTKWVRRLPEADKDQAIVRLLRGDGTHLRAELLRRYGGGTAPEAVRGGRTVGELLAGAETRWADRQRLAEERKAAEQARREAAAAAAREQRLDALAADPERAWRQVAELIATKKPKEYDAAVALLVDLEALGERDGQRKAFRGRIHQLRQEHARKPSLLDRLERAGLIASAASGATT</sequence>
<dbReference type="RefSeq" id="WP_190249004.1">
    <property type="nucleotide sequence ID" value="NZ_BMPI01000006.1"/>
</dbReference>
<dbReference type="EMBL" id="BMPI01000006">
    <property type="protein sequence ID" value="GGM14961.1"/>
    <property type="molecule type" value="Genomic_DNA"/>
</dbReference>
<evidence type="ECO:0000313" key="2">
    <source>
        <dbReference type="EMBL" id="GGM14961.1"/>
    </source>
</evidence>
<keyword evidence="3" id="KW-1185">Reference proteome</keyword>
<protein>
    <submittedName>
        <fullName evidence="2">Uncharacterized protein</fullName>
    </submittedName>
</protein>
<reference evidence="2" key="2">
    <citation type="submission" date="2020-09" db="EMBL/GenBank/DDBJ databases">
        <authorList>
            <person name="Sun Q."/>
            <person name="Ohkuma M."/>
        </authorList>
    </citation>
    <scope>NUCLEOTIDE SEQUENCE</scope>
    <source>
        <strain evidence="2">JCM 19831</strain>
    </source>
</reference>
<dbReference type="AlphaFoldDB" id="A0A917TBY4"/>
<name>A0A917TBY4_9ACTN</name>
<keyword evidence="1" id="KW-0175">Coiled coil</keyword>
<evidence type="ECO:0000313" key="3">
    <source>
        <dbReference type="Proteomes" id="UP000642070"/>
    </source>
</evidence>
<comment type="caution">
    <text evidence="2">The sequence shown here is derived from an EMBL/GenBank/DDBJ whole genome shotgun (WGS) entry which is preliminary data.</text>
</comment>
<reference evidence="2" key="1">
    <citation type="journal article" date="2014" name="Int. J. Syst. Evol. Microbiol.">
        <title>Complete genome sequence of Corynebacterium casei LMG S-19264T (=DSM 44701T), isolated from a smear-ripened cheese.</title>
        <authorList>
            <consortium name="US DOE Joint Genome Institute (JGI-PGF)"/>
            <person name="Walter F."/>
            <person name="Albersmeier A."/>
            <person name="Kalinowski J."/>
            <person name="Ruckert C."/>
        </authorList>
    </citation>
    <scope>NUCLEOTIDE SEQUENCE</scope>
    <source>
        <strain evidence="2">JCM 19831</strain>
    </source>
</reference>
<accession>A0A917TBY4</accession>